<evidence type="ECO:0000256" key="1">
    <source>
        <dbReference type="SAM" id="MobiDB-lite"/>
    </source>
</evidence>
<gene>
    <name evidence="2" type="ORF">ASPACDRAFT_123291</name>
</gene>
<proteinExistence type="predicted"/>
<dbReference type="GeneID" id="30970428"/>
<feature type="region of interest" description="Disordered" evidence="1">
    <location>
        <begin position="46"/>
        <end position="77"/>
    </location>
</feature>
<dbReference type="VEuPathDB" id="FungiDB:ASPACDRAFT_123291"/>
<dbReference type="EMBL" id="KV878982">
    <property type="protein sequence ID" value="OJJ97424.1"/>
    <property type="molecule type" value="Genomic_DNA"/>
</dbReference>
<dbReference type="Proteomes" id="UP000184546">
    <property type="component" value="Unassembled WGS sequence"/>
</dbReference>
<accession>A0A1L9WMP6</accession>
<evidence type="ECO:0000313" key="2">
    <source>
        <dbReference type="EMBL" id="OJJ97424.1"/>
    </source>
</evidence>
<organism evidence="2 3">
    <name type="scientific">Aspergillus aculeatus (strain ATCC 16872 / CBS 172.66 / WB 5094)</name>
    <dbReference type="NCBI Taxonomy" id="690307"/>
    <lineage>
        <taxon>Eukaryota</taxon>
        <taxon>Fungi</taxon>
        <taxon>Dikarya</taxon>
        <taxon>Ascomycota</taxon>
        <taxon>Pezizomycotina</taxon>
        <taxon>Eurotiomycetes</taxon>
        <taxon>Eurotiomycetidae</taxon>
        <taxon>Eurotiales</taxon>
        <taxon>Aspergillaceae</taxon>
        <taxon>Aspergillus</taxon>
        <taxon>Aspergillus subgen. Circumdati</taxon>
    </lineage>
</organism>
<evidence type="ECO:0000313" key="3">
    <source>
        <dbReference type="Proteomes" id="UP000184546"/>
    </source>
</evidence>
<reference evidence="3" key="1">
    <citation type="journal article" date="2017" name="Genome Biol.">
        <title>Comparative genomics reveals high biological diversity and specific adaptations in the industrially and medically important fungal genus Aspergillus.</title>
        <authorList>
            <person name="de Vries R.P."/>
            <person name="Riley R."/>
            <person name="Wiebenga A."/>
            <person name="Aguilar-Osorio G."/>
            <person name="Amillis S."/>
            <person name="Uchima C.A."/>
            <person name="Anderluh G."/>
            <person name="Asadollahi M."/>
            <person name="Askin M."/>
            <person name="Barry K."/>
            <person name="Battaglia E."/>
            <person name="Bayram O."/>
            <person name="Benocci T."/>
            <person name="Braus-Stromeyer S.A."/>
            <person name="Caldana C."/>
            <person name="Canovas D."/>
            <person name="Cerqueira G.C."/>
            <person name="Chen F."/>
            <person name="Chen W."/>
            <person name="Choi C."/>
            <person name="Clum A."/>
            <person name="Dos Santos R.A."/>
            <person name="Damasio A.R."/>
            <person name="Diallinas G."/>
            <person name="Emri T."/>
            <person name="Fekete E."/>
            <person name="Flipphi M."/>
            <person name="Freyberg S."/>
            <person name="Gallo A."/>
            <person name="Gournas C."/>
            <person name="Habgood R."/>
            <person name="Hainaut M."/>
            <person name="Harispe M.L."/>
            <person name="Henrissat B."/>
            <person name="Hilden K.S."/>
            <person name="Hope R."/>
            <person name="Hossain A."/>
            <person name="Karabika E."/>
            <person name="Karaffa L."/>
            <person name="Karanyi Z."/>
            <person name="Krasevec N."/>
            <person name="Kuo A."/>
            <person name="Kusch H."/>
            <person name="LaButti K."/>
            <person name="Lagendijk E.L."/>
            <person name="Lapidus A."/>
            <person name="Levasseur A."/>
            <person name="Lindquist E."/>
            <person name="Lipzen A."/>
            <person name="Logrieco A.F."/>
            <person name="MacCabe A."/>
            <person name="Maekelae M.R."/>
            <person name="Malavazi I."/>
            <person name="Melin P."/>
            <person name="Meyer V."/>
            <person name="Mielnichuk N."/>
            <person name="Miskei M."/>
            <person name="Molnar A.P."/>
            <person name="Mule G."/>
            <person name="Ngan C.Y."/>
            <person name="Orejas M."/>
            <person name="Orosz E."/>
            <person name="Ouedraogo J.P."/>
            <person name="Overkamp K.M."/>
            <person name="Park H.-S."/>
            <person name="Perrone G."/>
            <person name="Piumi F."/>
            <person name="Punt P.J."/>
            <person name="Ram A.F."/>
            <person name="Ramon A."/>
            <person name="Rauscher S."/>
            <person name="Record E."/>
            <person name="Riano-Pachon D.M."/>
            <person name="Robert V."/>
            <person name="Roehrig J."/>
            <person name="Ruller R."/>
            <person name="Salamov A."/>
            <person name="Salih N.S."/>
            <person name="Samson R.A."/>
            <person name="Sandor E."/>
            <person name="Sanguinetti M."/>
            <person name="Schuetze T."/>
            <person name="Sepcic K."/>
            <person name="Shelest E."/>
            <person name="Sherlock G."/>
            <person name="Sophianopoulou V."/>
            <person name="Squina F.M."/>
            <person name="Sun H."/>
            <person name="Susca A."/>
            <person name="Todd R.B."/>
            <person name="Tsang A."/>
            <person name="Unkles S.E."/>
            <person name="van de Wiele N."/>
            <person name="van Rossen-Uffink D."/>
            <person name="Oliveira J.V."/>
            <person name="Vesth T.C."/>
            <person name="Visser J."/>
            <person name="Yu J.-H."/>
            <person name="Zhou M."/>
            <person name="Andersen M.R."/>
            <person name="Archer D.B."/>
            <person name="Baker S.E."/>
            <person name="Benoit I."/>
            <person name="Brakhage A.A."/>
            <person name="Braus G.H."/>
            <person name="Fischer R."/>
            <person name="Frisvad J.C."/>
            <person name="Goldman G.H."/>
            <person name="Houbraken J."/>
            <person name="Oakley B."/>
            <person name="Pocsi I."/>
            <person name="Scazzocchio C."/>
            <person name="Seiboth B."/>
            <person name="vanKuyk P.A."/>
            <person name="Wortman J."/>
            <person name="Dyer P.S."/>
            <person name="Grigoriev I.V."/>
        </authorList>
    </citation>
    <scope>NUCLEOTIDE SEQUENCE [LARGE SCALE GENOMIC DNA]</scope>
    <source>
        <strain evidence="3">ATCC 16872 / CBS 172.66 / WB 5094</strain>
    </source>
</reference>
<dbReference type="RefSeq" id="XP_020053764.1">
    <property type="nucleotide sequence ID" value="XM_020196614.1"/>
</dbReference>
<feature type="compositionally biased region" description="Polar residues" evidence="1">
    <location>
        <begin position="1"/>
        <end position="11"/>
    </location>
</feature>
<sequence length="146" mass="16175">MKTQNRPNRQCCNPDVTEKEDHRHIAPEDELVYACALCGLELKPEPPDRMALEDGHEDENDGDHYDHRDGDGDDGSHVLEDLAVQKKDRQFHQRSGGDVEDLHGELDLGTVVSAVQDLLRVCSNLSKGIIINPPFLACPANASQNP</sequence>
<keyword evidence="3" id="KW-1185">Reference proteome</keyword>
<protein>
    <submittedName>
        <fullName evidence="2">Uncharacterized protein</fullName>
    </submittedName>
</protein>
<name>A0A1L9WMP6_ASPA1</name>
<feature type="region of interest" description="Disordered" evidence="1">
    <location>
        <begin position="1"/>
        <end position="24"/>
    </location>
</feature>
<feature type="compositionally biased region" description="Basic and acidic residues" evidence="1">
    <location>
        <begin position="62"/>
        <end position="77"/>
    </location>
</feature>
<dbReference type="AlphaFoldDB" id="A0A1L9WMP6"/>